<dbReference type="Gene3D" id="2.40.128.270">
    <property type="match status" value="1"/>
</dbReference>
<feature type="signal peptide" evidence="1">
    <location>
        <begin position="1"/>
        <end position="19"/>
    </location>
</feature>
<name>A0ABY4TVY0_9SPHN</name>
<reference evidence="3" key="1">
    <citation type="submission" date="2022-05" db="EMBL/GenBank/DDBJ databases">
        <title>Sphingomonas sp. strain RMG20 Genome sequencing and assembly.</title>
        <authorList>
            <person name="Kim I."/>
        </authorList>
    </citation>
    <scope>NUCLEOTIDE SEQUENCE</scope>
    <source>
        <strain evidence="3">RMG20</strain>
    </source>
</reference>
<dbReference type="InterPro" id="IPR053147">
    <property type="entry name" value="Hsp_HslJ-like"/>
</dbReference>
<evidence type="ECO:0000256" key="1">
    <source>
        <dbReference type="SAM" id="SignalP"/>
    </source>
</evidence>
<evidence type="ECO:0000259" key="2">
    <source>
        <dbReference type="Pfam" id="PF03724"/>
    </source>
</evidence>
<dbReference type="Pfam" id="PF03724">
    <property type="entry name" value="META"/>
    <property type="match status" value="1"/>
</dbReference>
<proteinExistence type="predicted"/>
<organism evidence="3 4">
    <name type="scientific">Sphingomonas donggukensis</name>
    <dbReference type="NCBI Taxonomy" id="2949093"/>
    <lineage>
        <taxon>Bacteria</taxon>
        <taxon>Pseudomonadati</taxon>
        <taxon>Pseudomonadota</taxon>
        <taxon>Alphaproteobacteria</taxon>
        <taxon>Sphingomonadales</taxon>
        <taxon>Sphingomonadaceae</taxon>
        <taxon>Sphingomonas</taxon>
    </lineage>
</organism>
<dbReference type="EMBL" id="CP098401">
    <property type="protein sequence ID" value="URW76477.1"/>
    <property type="molecule type" value="Genomic_DNA"/>
</dbReference>
<dbReference type="PANTHER" id="PTHR35535:SF2">
    <property type="entry name" value="DUF306 DOMAIN-CONTAINING PROTEIN"/>
    <property type="match status" value="1"/>
</dbReference>
<gene>
    <name evidence="3" type="ORF">M9980_04455</name>
</gene>
<dbReference type="PANTHER" id="PTHR35535">
    <property type="entry name" value="HEAT SHOCK PROTEIN HSLJ"/>
    <property type="match status" value="1"/>
</dbReference>
<dbReference type="InterPro" id="IPR038670">
    <property type="entry name" value="HslJ-like_sf"/>
</dbReference>
<dbReference type="Proteomes" id="UP001055580">
    <property type="component" value="Chromosome"/>
</dbReference>
<feature type="chain" id="PRO_5046997463" evidence="1">
    <location>
        <begin position="20"/>
        <end position="224"/>
    </location>
</feature>
<evidence type="ECO:0000313" key="4">
    <source>
        <dbReference type="Proteomes" id="UP001055580"/>
    </source>
</evidence>
<accession>A0ABY4TVY0</accession>
<protein>
    <submittedName>
        <fullName evidence="3">META domain-containing protein</fullName>
    </submittedName>
</protein>
<keyword evidence="1" id="KW-0732">Signal</keyword>
<dbReference type="RefSeq" id="WP_250753806.1">
    <property type="nucleotide sequence ID" value="NZ_CP098401.1"/>
</dbReference>
<dbReference type="InterPro" id="IPR005184">
    <property type="entry name" value="DUF306_Meta_HslJ"/>
</dbReference>
<feature type="domain" description="DUF306" evidence="2">
    <location>
        <begin position="119"/>
        <end position="220"/>
    </location>
</feature>
<evidence type="ECO:0000313" key="3">
    <source>
        <dbReference type="EMBL" id="URW76477.1"/>
    </source>
</evidence>
<keyword evidence="4" id="KW-1185">Reference proteome</keyword>
<sequence length="224" mass="24218">MKSVLLIVPALLAAAPAAAQPAAPYRAIGTEPFWSLSIDRRTITYRPAEGRSLTVAKPRSIVGINGELYRARGMTVDITHVRCSDGMSDRTYRDTVRVTIGRRTLNGCGGGVVANDTLIADTRWTIAAVDGRPVRTDRPATMAFTADRIQGRICNSFNCAYRFDRGTLTTDRIVSTRMACIGPAGAVEDAVFRALAQPLKVHRGSADTLVLSNGRASVTLRRAR</sequence>